<evidence type="ECO:0000256" key="2">
    <source>
        <dbReference type="ARBA" id="ARBA00010280"/>
    </source>
</evidence>
<keyword evidence="6" id="KW-0067">ATP-binding</keyword>
<keyword evidence="4 12" id="KW-0436">Ligase</keyword>
<dbReference type="SUPFAM" id="SSF55326">
    <property type="entry name" value="PurM N-terminal domain-like"/>
    <property type="match status" value="1"/>
</dbReference>
<evidence type="ECO:0000256" key="3">
    <source>
        <dbReference type="ARBA" id="ARBA00013047"/>
    </source>
</evidence>
<comment type="similarity">
    <text evidence="2">Belongs to the AIR synthase family.</text>
</comment>
<dbReference type="EC" id="6.3.3.1" evidence="3"/>
<evidence type="ECO:0000256" key="9">
    <source>
        <dbReference type="ARBA" id="ARBA00049057"/>
    </source>
</evidence>
<dbReference type="FunFam" id="3.90.650.10:FF:000001">
    <property type="entry name" value="Phosphoribosylformylglycinamidine cyclo-ligase"/>
    <property type="match status" value="1"/>
</dbReference>
<proteinExistence type="inferred from homology"/>
<evidence type="ECO:0000259" key="10">
    <source>
        <dbReference type="Pfam" id="PF00586"/>
    </source>
</evidence>
<evidence type="ECO:0000256" key="7">
    <source>
        <dbReference type="ARBA" id="ARBA00031908"/>
    </source>
</evidence>
<sequence>MSNSDAKPTSLSYRDAGVDIDVGNQLIERIKPIAKATRRPGVLDSIGGFGALFEIPTDRYDKPVLVSGTDGVGTKLKLAMEIGKHDSIGIDLVAMCVNDLIVAGAEPLYFLDYYATGKLSLNMAEAVISGIGEGCQQAGCALVGGETAEMPGMYEGDDYDLAGFCVGIVEKSKIIDGSKVAAGDTLIGLAASGPHSNGYSLIRKIIEVSGADLSKDFHGKPLGETLLTPTRIYVKALLALLAKVDVHALAHITGGGLLENLPRVMPAGTCAIIDSNSWQRPPVFDWLQENGNVTDEEMYRTFNCGVGMVLCVAEADVEPTLRLLNEQGESASVIGRIETATDDSEQVIVNSTTTS</sequence>
<dbReference type="UniPathway" id="UPA00074">
    <property type="reaction ID" value="UER00129"/>
</dbReference>
<evidence type="ECO:0000256" key="6">
    <source>
        <dbReference type="ARBA" id="ARBA00022840"/>
    </source>
</evidence>
<dbReference type="CDD" id="cd02196">
    <property type="entry name" value="PurM"/>
    <property type="match status" value="1"/>
</dbReference>
<feature type="domain" description="PurM-like N-terminal" evidence="10">
    <location>
        <begin position="64"/>
        <end position="169"/>
    </location>
</feature>
<protein>
    <recommendedName>
        <fullName evidence="3">phosphoribosylformylglycinamidine cyclo-ligase</fullName>
        <ecNumber evidence="3">6.3.3.1</ecNumber>
    </recommendedName>
    <alternativeName>
        <fullName evidence="8">AIR synthase</fullName>
    </alternativeName>
    <alternativeName>
        <fullName evidence="7">Phosphoribosyl-aminoimidazole synthetase</fullName>
    </alternativeName>
</protein>
<name>A0A3B0ZLW7_9ZZZZ</name>
<dbReference type="Gene3D" id="3.30.1330.10">
    <property type="entry name" value="PurM-like, N-terminal domain"/>
    <property type="match status" value="1"/>
</dbReference>
<dbReference type="Pfam" id="PF00586">
    <property type="entry name" value="AIRS"/>
    <property type="match status" value="1"/>
</dbReference>
<dbReference type="Gene3D" id="3.90.650.10">
    <property type="entry name" value="PurM-like C-terminal domain"/>
    <property type="match status" value="1"/>
</dbReference>
<dbReference type="GO" id="GO:0006189">
    <property type="term" value="P:'de novo' IMP biosynthetic process"/>
    <property type="evidence" value="ECO:0007669"/>
    <property type="project" value="UniProtKB-UniPathway"/>
</dbReference>
<dbReference type="NCBIfam" id="TIGR00878">
    <property type="entry name" value="purM"/>
    <property type="match status" value="1"/>
</dbReference>
<keyword evidence="5" id="KW-0547">Nucleotide-binding</keyword>
<evidence type="ECO:0000256" key="1">
    <source>
        <dbReference type="ARBA" id="ARBA00004686"/>
    </source>
</evidence>
<gene>
    <name evidence="12" type="ORF">MNBD_GAMMA19-1849</name>
</gene>
<dbReference type="InterPro" id="IPR036676">
    <property type="entry name" value="PurM-like_C_sf"/>
</dbReference>
<dbReference type="EMBL" id="UOFV01000019">
    <property type="protein sequence ID" value="VAW94428.1"/>
    <property type="molecule type" value="Genomic_DNA"/>
</dbReference>
<dbReference type="AlphaFoldDB" id="A0A3B0ZLW7"/>
<comment type="pathway">
    <text evidence="1">Purine metabolism; IMP biosynthesis via de novo pathway; 5-amino-1-(5-phospho-D-ribosyl)imidazole from N(2)-formyl-N(1)-(5-phospho-D-ribosyl)glycinamide: step 2/2.</text>
</comment>
<evidence type="ECO:0000256" key="8">
    <source>
        <dbReference type="ARBA" id="ARBA00032931"/>
    </source>
</evidence>
<dbReference type="InterPro" id="IPR036921">
    <property type="entry name" value="PurM-like_N_sf"/>
</dbReference>
<dbReference type="PANTHER" id="PTHR10520">
    <property type="entry name" value="TRIFUNCTIONAL PURINE BIOSYNTHETIC PROTEIN ADENOSINE-3-RELATED"/>
    <property type="match status" value="1"/>
</dbReference>
<dbReference type="HAMAP" id="MF_00741">
    <property type="entry name" value="AIRS"/>
    <property type="match status" value="1"/>
</dbReference>
<organism evidence="12">
    <name type="scientific">hydrothermal vent metagenome</name>
    <dbReference type="NCBI Taxonomy" id="652676"/>
    <lineage>
        <taxon>unclassified sequences</taxon>
        <taxon>metagenomes</taxon>
        <taxon>ecological metagenomes</taxon>
    </lineage>
</organism>
<dbReference type="InterPro" id="IPR010918">
    <property type="entry name" value="PurM-like_C_dom"/>
</dbReference>
<evidence type="ECO:0000259" key="11">
    <source>
        <dbReference type="Pfam" id="PF02769"/>
    </source>
</evidence>
<dbReference type="PANTHER" id="PTHR10520:SF12">
    <property type="entry name" value="TRIFUNCTIONAL PURINE BIOSYNTHETIC PROTEIN ADENOSINE-3"/>
    <property type="match status" value="1"/>
</dbReference>
<dbReference type="SUPFAM" id="SSF56042">
    <property type="entry name" value="PurM C-terminal domain-like"/>
    <property type="match status" value="1"/>
</dbReference>
<dbReference type="FunFam" id="3.30.1330.10:FF:000001">
    <property type="entry name" value="Phosphoribosylformylglycinamidine cyclo-ligase"/>
    <property type="match status" value="1"/>
</dbReference>
<dbReference type="GO" id="GO:0004637">
    <property type="term" value="F:phosphoribosylamine-glycine ligase activity"/>
    <property type="evidence" value="ECO:0007669"/>
    <property type="project" value="TreeGrafter"/>
</dbReference>
<evidence type="ECO:0000256" key="4">
    <source>
        <dbReference type="ARBA" id="ARBA00022598"/>
    </source>
</evidence>
<accession>A0A3B0ZLW7</accession>
<dbReference type="GO" id="GO:0004641">
    <property type="term" value="F:phosphoribosylformylglycinamidine cyclo-ligase activity"/>
    <property type="evidence" value="ECO:0007669"/>
    <property type="project" value="UniProtKB-EC"/>
</dbReference>
<dbReference type="GO" id="GO:0046084">
    <property type="term" value="P:adenine biosynthetic process"/>
    <property type="evidence" value="ECO:0007669"/>
    <property type="project" value="TreeGrafter"/>
</dbReference>
<evidence type="ECO:0000313" key="12">
    <source>
        <dbReference type="EMBL" id="VAW94428.1"/>
    </source>
</evidence>
<dbReference type="GO" id="GO:0005829">
    <property type="term" value="C:cytosol"/>
    <property type="evidence" value="ECO:0007669"/>
    <property type="project" value="TreeGrafter"/>
</dbReference>
<comment type="catalytic activity">
    <reaction evidence="9">
        <text>2-formamido-N(1)-(5-O-phospho-beta-D-ribosyl)acetamidine + ATP = 5-amino-1-(5-phospho-beta-D-ribosyl)imidazole + ADP + phosphate + H(+)</text>
        <dbReference type="Rhea" id="RHEA:23032"/>
        <dbReference type="ChEBI" id="CHEBI:15378"/>
        <dbReference type="ChEBI" id="CHEBI:30616"/>
        <dbReference type="ChEBI" id="CHEBI:43474"/>
        <dbReference type="ChEBI" id="CHEBI:137981"/>
        <dbReference type="ChEBI" id="CHEBI:147287"/>
        <dbReference type="ChEBI" id="CHEBI:456216"/>
        <dbReference type="EC" id="6.3.3.1"/>
    </reaction>
</comment>
<reference evidence="12" key="1">
    <citation type="submission" date="2018-06" db="EMBL/GenBank/DDBJ databases">
        <authorList>
            <person name="Zhirakovskaya E."/>
        </authorList>
    </citation>
    <scope>NUCLEOTIDE SEQUENCE</scope>
</reference>
<dbReference type="InterPro" id="IPR004733">
    <property type="entry name" value="PurM_cligase"/>
</dbReference>
<dbReference type="Pfam" id="PF02769">
    <property type="entry name" value="AIRS_C"/>
    <property type="match status" value="1"/>
</dbReference>
<dbReference type="GO" id="GO:0005524">
    <property type="term" value="F:ATP binding"/>
    <property type="evidence" value="ECO:0007669"/>
    <property type="project" value="UniProtKB-KW"/>
</dbReference>
<evidence type="ECO:0000256" key="5">
    <source>
        <dbReference type="ARBA" id="ARBA00022741"/>
    </source>
</evidence>
<dbReference type="InterPro" id="IPR016188">
    <property type="entry name" value="PurM-like_N"/>
</dbReference>
<feature type="domain" description="PurM-like C-terminal" evidence="11">
    <location>
        <begin position="182"/>
        <end position="343"/>
    </location>
</feature>